<dbReference type="PROSITE" id="PS50222">
    <property type="entry name" value="EF_HAND_2"/>
    <property type="match status" value="1"/>
</dbReference>
<dbReference type="RefSeq" id="WP_377964118.1">
    <property type="nucleotide sequence ID" value="NZ_JBHZOL010000065.1"/>
</dbReference>
<comment type="pathway">
    <text evidence="1 7 8">Carbohydrate degradation; pentose phosphate pathway; D-glyceraldehyde 3-phosphate and beta-D-fructose 6-phosphate from D-ribose 5-phosphate and D-xylulose 5-phosphate (non-oxidative stage): step 2/3.</text>
</comment>
<evidence type="ECO:0000313" key="10">
    <source>
        <dbReference type="EMBL" id="MFE4106401.1"/>
    </source>
</evidence>
<keyword evidence="6 7" id="KW-0704">Schiff base</keyword>
<dbReference type="Pfam" id="PF00923">
    <property type="entry name" value="TAL_FSA"/>
    <property type="match status" value="1"/>
</dbReference>
<dbReference type="CDD" id="cd00957">
    <property type="entry name" value="Transaldolase_TalAB"/>
    <property type="match status" value="1"/>
</dbReference>
<dbReference type="InterPro" id="IPR013785">
    <property type="entry name" value="Aldolase_TIM"/>
</dbReference>
<name>A0ABW6IE02_9CYAN</name>
<dbReference type="EMBL" id="JBHZOL010000065">
    <property type="protein sequence ID" value="MFE4106401.1"/>
    <property type="molecule type" value="Genomic_DNA"/>
</dbReference>
<dbReference type="Gene3D" id="1.10.238.10">
    <property type="entry name" value="EF-hand"/>
    <property type="match status" value="1"/>
</dbReference>
<evidence type="ECO:0000256" key="5">
    <source>
        <dbReference type="ARBA" id="ARBA00023126"/>
    </source>
</evidence>
<keyword evidence="4 7" id="KW-0808">Transferase</keyword>
<feature type="active site" description="Schiff-base intermediate with substrate" evidence="7">
    <location>
        <position position="136"/>
    </location>
</feature>
<dbReference type="InterPro" id="IPR018247">
    <property type="entry name" value="EF_Hand_1_Ca_BS"/>
</dbReference>
<dbReference type="PANTHER" id="PTHR10683">
    <property type="entry name" value="TRANSALDOLASE"/>
    <property type="match status" value="1"/>
</dbReference>
<dbReference type="SUPFAM" id="SSF51569">
    <property type="entry name" value="Aldolase"/>
    <property type="match status" value="1"/>
</dbReference>
<dbReference type="EC" id="2.2.1.2" evidence="3 7"/>
<comment type="catalytic activity">
    <reaction evidence="7 8">
        <text>D-sedoheptulose 7-phosphate + D-glyceraldehyde 3-phosphate = D-erythrose 4-phosphate + beta-D-fructose 6-phosphate</text>
        <dbReference type="Rhea" id="RHEA:17053"/>
        <dbReference type="ChEBI" id="CHEBI:16897"/>
        <dbReference type="ChEBI" id="CHEBI:57483"/>
        <dbReference type="ChEBI" id="CHEBI:57634"/>
        <dbReference type="ChEBI" id="CHEBI:59776"/>
        <dbReference type="EC" id="2.2.1.2"/>
    </reaction>
</comment>
<dbReference type="Proteomes" id="UP001600165">
    <property type="component" value="Unassembled WGS sequence"/>
</dbReference>
<evidence type="ECO:0000256" key="2">
    <source>
        <dbReference type="ARBA" id="ARBA00008012"/>
    </source>
</evidence>
<evidence type="ECO:0000256" key="7">
    <source>
        <dbReference type="HAMAP-Rule" id="MF_00492"/>
    </source>
</evidence>
<dbReference type="Gene3D" id="3.20.20.70">
    <property type="entry name" value="Aldolase class I"/>
    <property type="match status" value="1"/>
</dbReference>
<keyword evidence="5 7" id="KW-0570">Pentose shunt</keyword>
<dbReference type="CDD" id="cd00051">
    <property type="entry name" value="EFh"/>
    <property type="match status" value="1"/>
</dbReference>
<dbReference type="Pfam" id="PF13202">
    <property type="entry name" value="EF-hand_5"/>
    <property type="match status" value="2"/>
</dbReference>
<organism evidence="10 11">
    <name type="scientific">Almyronema epifaneia S1</name>
    <dbReference type="NCBI Taxonomy" id="2991925"/>
    <lineage>
        <taxon>Bacteria</taxon>
        <taxon>Bacillati</taxon>
        <taxon>Cyanobacteriota</taxon>
        <taxon>Cyanophyceae</taxon>
        <taxon>Nodosilineales</taxon>
        <taxon>Nodosilineaceae</taxon>
        <taxon>Almyronema</taxon>
        <taxon>Almyronema epifaneia</taxon>
    </lineage>
</organism>
<proteinExistence type="inferred from homology"/>
<dbReference type="PROSITE" id="PS00018">
    <property type="entry name" value="EF_HAND_1"/>
    <property type="match status" value="2"/>
</dbReference>
<dbReference type="HAMAP" id="MF_00492">
    <property type="entry name" value="Transaldolase_1"/>
    <property type="match status" value="1"/>
</dbReference>
<evidence type="ECO:0000313" key="11">
    <source>
        <dbReference type="Proteomes" id="UP001600165"/>
    </source>
</evidence>
<feature type="domain" description="EF-hand" evidence="9">
    <location>
        <begin position="332"/>
        <end position="367"/>
    </location>
</feature>
<evidence type="ECO:0000256" key="6">
    <source>
        <dbReference type="ARBA" id="ARBA00023270"/>
    </source>
</evidence>
<accession>A0ABW6IE02</accession>
<comment type="caution">
    <text evidence="10">The sequence shown here is derived from an EMBL/GenBank/DDBJ whole genome shotgun (WGS) entry which is preliminary data.</text>
</comment>
<evidence type="ECO:0000256" key="4">
    <source>
        <dbReference type="ARBA" id="ARBA00022679"/>
    </source>
</evidence>
<keyword evidence="7" id="KW-0963">Cytoplasm</keyword>
<evidence type="ECO:0000256" key="8">
    <source>
        <dbReference type="RuleBase" id="RU004155"/>
    </source>
</evidence>
<protein>
    <recommendedName>
        <fullName evidence="3 7">Transaldolase</fullName>
        <ecNumber evidence="3 7">2.2.1.2</ecNumber>
    </recommendedName>
</protein>
<dbReference type="PANTHER" id="PTHR10683:SF18">
    <property type="entry name" value="TRANSALDOLASE"/>
    <property type="match status" value="1"/>
</dbReference>
<gene>
    <name evidence="7" type="primary">tal</name>
    <name evidence="10" type="ORF">ACFVKH_08950</name>
</gene>
<dbReference type="InterPro" id="IPR002048">
    <property type="entry name" value="EF_hand_dom"/>
</dbReference>
<dbReference type="InterPro" id="IPR011992">
    <property type="entry name" value="EF-hand-dom_pair"/>
</dbReference>
<dbReference type="NCBIfam" id="NF008965">
    <property type="entry name" value="PRK12309.1"/>
    <property type="match status" value="1"/>
</dbReference>
<evidence type="ECO:0000259" key="9">
    <source>
        <dbReference type="PROSITE" id="PS50222"/>
    </source>
</evidence>
<dbReference type="PROSITE" id="PS00958">
    <property type="entry name" value="TRANSALDOLASE_2"/>
    <property type="match status" value="1"/>
</dbReference>
<reference evidence="10 11" key="1">
    <citation type="submission" date="2024-10" db="EMBL/GenBank/DDBJ databases">
        <authorList>
            <person name="Ratan Roy A."/>
            <person name="Morales Sandoval P.H."/>
            <person name="De Los Santos Villalobos S."/>
            <person name="Chakraborty S."/>
            <person name="Mukherjee J."/>
        </authorList>
    </citation>
    <scope>NUCLEOTIDE SEQUENCE [LARGE SCALE GENOMIC DNA]</scope>
    <source>
        <strain evidence="10 11">S1</strain>
    </source>
</reference>
<evidence type="ECO:0000256" key="1">
    <source>
        <dbReference type="ARBA" id="ARBA00004857"/>
    </source>
</evidence>
<dbReference type="NCBIfam" id="TIGR00874">
    <property type="entry name" value="talAB"/>
    <property type="match status" value="1"/>
</dbReference>
<comment type="function">
    <text evidence="7 8">Transaldolase is important for the balance of metabolites in the pentose-phosphate pathway.</text>
</comment>
<dbReference type="InterPro" id="IPR018225">
    <property type="entry name" value="Transaldolase_AS"/>
</dbReference>
<sequence>MAQSLLEQLREMTIVVADTGDIQAIEQFKPHDATTNPSLITTAAQMPRYQEIVDETLLKAKADAGSDASDKDIANLAFKRLAVAFGLKILQIIPGRVSTEVDARLSFDTEATLATARDLIAQYEAAGVSRDRVLIKIASTWEGIQAAKVLEQEGIHCNLTLLFGLHQAIACAEAGVTLISPFVGRILDWYKKETGREAYSPEEDPGVQSVTEIYNYYKKFGYSTEVMGASFRNIGEITQLAGCDLLTISPQLLAQLHETEADLPRQLQPATAAAAEITKISMDQATFEQMHQRDRMASEKLQEGIRGFSKALETLETMLAERLRLRLQGEKLVTQAAEEVFQAYDLDGDGFITREEWMGTDAVFDALDRDHDGKVTPDEISAGLGGGYQLVPV</sequence>
<comment type="similarity">
    <text evidence="2 7 8">Belongs to the transaldolase family. Type 1 subfamily.</text>
</comment>
<dbReference type="InterPro" id="IPR004730">
    <property type="entry name" value="Transaldolase_1"/>
</dbReference>
<dbReference type="SUPFAM" id="SSF47473">
    <property type="entry name" value="EF-hand"/>
    <property type="match status" value="1"/>
</dbReference>
<dbReference type="InterPro" id="IPR001585">
    <property type="entry name" value="TAL/FSA"/>
</dbReference>
<comment type="subcellular location">
    <subcellularLocation>
        <location evidence="7">Cytoplasm</location>
    </subcellularLocation>
</comment>
<keyword evidence="11" id="KW-1185">Reference proteome</keyword>
<evidence type="ECO:0000256" key="3">
    <source>
        <dbReference type="ARBA" id="ARBA00013151"/>
    </source>
</evidence>
<dbReference type="PROSITE" id="PS01054">
    <property type="entry name" value="TRANSALDOLASE_1"/>
    <property type="match status" value="1"/>
</dbReference>